<name>A0A9J6G5A1_HAELO</name>
<evidence type="ECO:0000256" key="2">
    <source>
        <dbReference type="ARBA" id="ARBA00022837"/>
    </source>
</evidence>
<evidence type="ECO:0008006" key="7">
    <source>
        <dbReference type="Google" id="ProtNLM"/>
    </source>
</evidence>
<feature type="compositionally biased region" description="Polar residues" evidence="4">
    <location>
        <begin position="68"/>
        <end position="77"/>
    </location>
</feature>
<comment type="caution">
    <text evidence="5">The sequence shown here is derived from an EMBL/GenBank/DDBJ whole genome shotgun (WGS) entry which is preliminary data.</text>
</comment>
<dbReference type="OrthoDB" id="103349at2759"/>
<dbReference type="Proteomes" id="UP000821853">
    <property type="component" value="Chromosome 3"/>
</dbReference>
<dbReference type="InterPro" id="IPR017850">
    <property type="entry name" value="Alkaline_phosphatase_core_sf"/>
</dbReference>
<reference evidence="5 6" key="1">
    <citation type="journal article" date="2020" name="Cell">
        <title>Large-Scale Comparative Analyses of Tick Genomes Elucidate Their Genetic Diversity and Vector Capacities.</title>
        <authorList>
            <consortium name="Tick Genome and Microbiome Consortium (TIGMIC)"/>
            <person name="Jia N."/>
            <person name="Wang J."/>
            <person name="Shi W."/>
            <person name="Du L."/>
            <person name="Sun Y."/>
            <person name="Zhan W."/>
            <person name="Jiang J.F."/>
            <person name="Wang Q."/>
            <person name="Zhang B."/>
            <person name="Ji P."/>
            <person name="Bell-Sakyi L."/>
            <person name="Cui X.M."/>
            <person name="Yuan T.T."/>
            <person name="Jiang B.G."/>
            <person name="Yang W.F."/>
            <person name="Lam T.T."/>
            <person name="Chang Q.C."/>
            <person name="Ding S.J."/>
            <person name="Wang X.J."/>
            <person name="Zhu J.G."/>
            <person name="Ruan X.D."/>
            <person name="Zhao L."/>
            <person name="Wei J.T."/>
            <person name="Ye R.Z."/>
            <person name="Que T.C."/>
            <person name="Du C.H."/>
            <person name="Zhou Y.H."/>
            <person name="Cheng J.X."/>
            <person name="Dai P.F."/>
            <person name="Guo W.B."/>
            <person name="Han X.H."/>
            <person name="Huang E.J."/>
            <person name="Li L.F."/>
            <person name="Wei W."/>
            <person name="Gao Y.C."/>
            <person name="Liu J.Z."/>
            <person name="Shao H.Z."/>
            <person name="Wang X."/>
            <person name="Wang C.C."/>
            <person name="Yang T.C."/>
            <person name="Huo Q.B."/>
            <person name="Li W."/>
            <person name="Chen H.Y."/>
            <person name="Chen S.E."/>
            <person name="Zhou L.G."/>
            <person name="Ni X.B."/>
            <person name="Tian J.H."/>
            <person name="Sheng Y."/>
            <person name="Liu T."/>
            <person name="Pan Y.S."/>
            <person name="Xia L.Y."/>
            <person name="Li J."/>
            <person name="Zhao F."/>
            <person name="Cao W.C."/>
        </authorList>
    </citation>
    <scope>NUCLEOTIDE SEQUENCE [LARGE SCALE GENOMIC DNA]</scope>
    <source>
        <strain evidence="5">HaeL-2018</strain>
    </source>
</reference>
<dbReference type="VEuPathDB" id="VectorBase:HLOH_050258"/>
<feature type="region of interest" description="Disordered" evidence="4">
    <location>
        <begin position="53"/>
        <end position="77"/>
    </location>
</feature>
<keyword evidence="1" id="KW-0479">Metal-binding</keyword>
<dbReference type="GO" id="GO:0046872">
    <property type="term" value="F:metal ion binding"/>
    <property type="evidence" value="ECO:0007669"/>
    <property type="project" value="UniProtKB-KW"/>
</dbReference>
<dbReference type="Gene3D" id="3.40.720.10">
    <property type="entry name" value="Alkaline Phosphatase, subunit A"/>
    <property type="match status" value="1"/>
</dbReference>
<accession>A0A9J6G5A1</accession>
<keyword evidence="2" id="KW-0106">Calcium</keyword>
<evidence type="ECO:0000313" key="6">
    <source>
        <dbReference type="Proteomes" id="UP000821853"/>
    </source>
</evidence>
<proteinExistence type="predicted"/>
<dbReference type="GO" id="GO:0008484">
    <property type="term" value="F:sulfuric ester hydrolase activity"/>
    <property type="evidence" value="ECO:0007669"/>
    <property type="project" value="InterPro"/>
</dbReference>
<dbReference type="AlphaFoldDB" id="A0A9J6G5A1"/>
<evidence type="ECO:0000313" key="5">
    <source>
        <dbReference type="EMBL" id="KAH9370119.1"/>
    </source>
</evidence>
<keyword evidence="3" id="KW-0325">Glycoprotein</keyword>
<dbReference type="EMBL" id="JABSTR010000005">
    <property type="protein sequence ID" value="KAH9370119.1"/>
    <property type="molecule type" value="Genomic_DNA"/>
</dbReference>
<organism evidence="5 6">
    <name type="scientific">Haemaphysalis longicornis</name>
    <name type="common">Bush tick</name>
    <dbReference type="NCBI Taxonomy" id="44386"/>
    <lineage>
        <taxon>Eukaryota</taxon>
        <taxon>Metazoa</taxon>
        <taxon>Ecdysozoa</taxon>
        <taxon>Arthropoda</taxon>
        <taxon>Chelicerata</taxon>
        <taxon>Arachnida</taxon>
        <taxon>Acari</taxon>
        <taxon>Parasitiformes</taxon>
        <taxon>Ixodida</taxon>
        <taxon>Ixodoidea</taxon>
        <taxon>Ixodidae</taxon>
        <taxon>Haemaphysalinae</taxon>
        <taxon>Haemaphysalis</taxon>
    </lineage>
</organism>
<dbReference type="PANTHER" id="PTHR10342:SF273">
    <property type="entry name" value="RE14504P"/>
    <property type="match status" value="1"/>
</dbReference>
<evidence type="ECO:0000256" key="4">
    <source>
        <dbReference type="SAM" id="MobiDB-lite"/>
    </source>
</evidence>
<protein>
    <recommendedName>
        <fullName evidence="7">Arylsulfatase B</fullName>
    </recommendedName>
</protein>
<dbReference type="SUPFAM" id="SSF53649">
    <property type="entry name" value="Alkaline phosphatase-like"/>
    <property type="match status" value="1"/>
</dbReference>
<dbReference type="PANTHER" id="PTHR10342">
    <property type="entry name" value="ARYLSULFATASE"/>
    <property type="match status" value="1"/>
</dbReference>
<keyword evidence="6" id="KW-1185">Reference proteome</keyword>
<gene>
    <name evidence="5" type="ORF">HPB48_015126</name>
</gene>
<evidence type="ECO:0000256" key="1">
    <source>
        <dbReference type="ARBA" id="ARBA00022723"/>
    </source>
</evidence>
<evidence type="ECO:0000256" key="3">
    <source>
        <dbReference type="ARBA" id="ARBA00023180"/>
    </source>
</evidence>
<sequence length="149" mass="16482">MRLKIINFHTDKKKDSQVTEKHIEVFVAVSWADTIPTGPWYLLRDQKEKAGPLRRFGSASGEPAHRSSGLSGQQQRNMGSVVVTASSGMVDAVDKSVGTVVEALYEARMLDNTIILFLTDNGGQPWGPHASRGFNWPLRGTMLTVWEGR</sequence>
<dbReference type="InterPro" id="IPR047115">
    <property type="entry name" value="ARSB"/>
</dbReference>